<reference evidence="3 4" key="1">
    <citation type="submission" date="2017-08" db="EMBL/GenBank/DDBJ databases">
        <title>Infants hospitalized years apart are colonized by the same room-sourced microbial strains.</title>
        <authorList>
            <person name="Brooks B."/>
            <person name="Olm M.R."/>
            <person name="Firek B.A."/>
            <person name="Baker R."/>
            <person name="Thomas B.C."/>
            <person name="Morowitz M.J."/>
            <person name="Banfield J.F."/>
        </authorList>
    </citation>
    <scope>NUCLEOTIDE SEQUENCE [LARGE SCALE GENOMIC DNA]</scope>
    <source>
        <strain evidence="3">S2_003_000_R2_14</strain>
    </source>
</reference>
<organism evidence="3 4">
    <name type="scientific">Archangium gephyra</name>
    <dbReference type="NCBI Taxonomy" id="48"/>
    <lineage>
        <taxon>Bacteria</taxon>
        <taxon>Pseudomonadati</taxon>
        <taxon>Myxococcota</taxon>
        <taxon>Myxococcia</taxon>
        <taxon>Myxococcales</taxon>
        <taxon>Cystobacterineae</taxon>
        <taxon>Archangiaceae</taxon>
        <taxon>Archangium</taxon>
    </lineage>
</organism>
<protein>
    <recommendedName>
        <fullName evidence="5">Outer membrane protein beta-barrel domain-containing protein</fullName>
    </recommendedName>
</protein>
<evidence type="ECO:0000313" key="4">
    <source>
        <dbReference type="Proteomes" id="UP000249061"/>
    </source>
</evidence>
<name>A0A2W5T9A7_9BACT</name>
<gene>
    <name evidence="3" type="ORF">DI536_17760</name>
</gene>
<feature type="chain" id="PRO_5016041378" description="Outer membrane protein beta-barrel domain-containing protein" evidence="2">
    <location>
        <begin position="20"/>
        <end position="420"/>
    </location>
</feature>
<evidence type="ECO:0000256" key="1">
    <source>
        <dbReference type="SAM" id="MobiDB-lite"/>
    </source>
</evidence>
<comment type="caution">
    <text evidence="3">The sequence shown here is derived from an EMBL/GenBank/DDBJ whole genome shotgun (WGS) entry which is preliminary data.</text>
</comment>
<dbReference type="AlphaFoldDB" id="A0A2W5T9A7"/>
<evidence type="ECO:0008006" key="5">
    <source>
        <dbReference type="Google" id="ProtNLM"/>
    </source>
</evidence>
<feature type="signal peptide" evidence="2">
    <location>
        <begin position="1"/>
        <end position="19"/>
    </location>
</feature>
<proteinExistence type="predicted"/>
<feature type="compositionally biased region" description="Basic and acidic residues" evidence="1">
    <location>
        <begin position="164"/>
        <end position="178"/>
    </location>
</feature>
<feature type="region of interest" description="Disordered" evidence="1">
    <location>
        <begin position="125"/>
        <end position="178"/>
    </location>
</feature>
<evidence type="ECO:0000256" key="2">
    <source>
        <dbReference type="SAM" id="SignalP"/>
    </source>
</evidence>
<accession>A0A2W5T9A7</accession>
<dbReference type="Proteomes" id="UP000249061">
    <property type="component" value="Unassembled WGS sequence"/>
</dbReference>
<dbReference type="EMBL" id="QFQP01000014">
    <property type="protein sequence ID" value="PZR11472.1"/>
    <property type="molecule type" value="Genomic_DNA"/>
</dbReference>
<sequence length="420" mass="44690">MTFRLALALVVVSSSFASAQRVSFPPFTGKNGAAVRNQLISTVCDTLDCVPATQTTTKNKPDWKKAKKAQVQSFITGTVTKKGLELSVFNKAGKPSSKKTFPLDKAGTLSAKNLQSAMEMLGVTLDTASPEPTPPIEPAAKPVTTRPEPEPTPAPEPVAVKKKAPPEPEPEKKSDGAKPRFLVLEAGVDILNRSLGYSQVATGNLRDYNLAAFAAVKLGLEFYPIALTGRDDVLAGLGAEFNISFAPWLSSGLASSEERFPTSAMRIDGGVRWAIVPVKSYPFAIIPYVGVRHQSFTVGALSDGRRLDGLPNVAFTGLRVGLGVEVPIVPQVLFLFGRFGAVPTFSSGEIISPAFFANGSTLGLEGNAGLAVRVSIIELRASFEIANWGMTFTTQPTDRYVAASGNDRYLGGNVALRLNF</sequence>
<keyword evidence="2" id="KW-0732">Signal</keyword>
<evidence type="ECO:0000313" key="3">
    <source>
        <dbReference type="EMBL" id="PZR11472.1"/>
    </source>
</evidence>